<dbReference type="PROSITE" id="PS00375">
    <property type="entry name" value="UDPGT"/>
    <property type="match status" value="1"/>
</dbReference>
<dbReference type="Pfam" id="PF00201">
    <property type="entry name" value="UDPGT"/>
    <property type="match status" value="1"/>
</dbReference>
<dbReference type="InterPro" id="IPR002213">
    <property type="entry name" value="UDP_glucos_trans"/>
</dbReference>
<dbReference type="EC" id="2.4.1.-" evidence="5"/>
<evidence type="ECO:0000313" key="7">
    <source>
        <dbReference type="Proteomes" id="UP000298416"/>
    </source>
</evidence>
<dbReference type="GO" id="GO:0008194">
    <property type="term" value="F:UDP-glycosyltransferase activity"/>
    <property type="evidence" value="ECO:0007669"/>
    <property type="project" value="InterPro"/>
</dbReference>
<dbReference type="AlphaFoldDB" id="A0A8X8WEH3"/>
<evidence type="ECO:0000256" key="5">
    <source>
        <dbReference type="RuleBase" id="RU362057"/>
    </source>
</evidence>
<dbReference type="InterPro" id="IPR035595">
    <property type="entry name" value="UDP_glycos_trans_CS"/>
</dbReference>
<comment type="caution">
    <text evidence="6">The sequence shown here is derived from an EMBL/GenBank/DDBJ whole genome shotgun (WGS) entry which is preliminary data.</text>
</comment>
<protein>
    <recommendedName>
        <fullName evidence="5">Glycosyltransferase</fullName>
        <ecNumber evidence="5">2.4.1.-</ecNumber>
    </recommendedName>
</protein>
<dbReference type="FunFam" id="3.40.50.2000:FF:000051">
    <property type="entry name" value="Glycosyltransferase"/>
    <property type="match status" value="1"/>
</dbReference>
<dbReference type="FunFam" id="3.40.50.2000:FF:000054">
    <property type="entry name" value="Glycosyltransferase"/>
    <property type="match status" value="1"/>
</dbReference>
<evidence type="ECO:0000256" key="1">
    <source>
        <dbReference type="ARBA" id="ARBA00009995"/>
    </source>
</evidence>
<comment type="similarity">
    <text evidence="1 4">Belongs to the UDP-glycosyltransferase family.</text>
</comment>
<dbReference type="PANTHER" id="PTHR48046:SF6">
    <property type="entry name" value="GLYCOSYLTRANSFERASE"/>
    <property type="match status" value="1"/>
</dbReference>
<keyword evidence="2 4" id="KW-0328">Glycosyltransferase</keyword>
<dbReference type="OrthoDB" id="5835829at2759"/>
<accession>A0A8X8WEH3</accession>
<evidence type="ECO:0000256" key="2">
    <source>
        <dbReference type="ARBA" id="ARBA00022676"/>
    </source>
</evidence>
<dbReference type="EMBL" id="PNBA02000018">
    <property type="protein sequence ID" value="KAG6393201.1"/>
    <property type="molecule type" value="Genomic_DNA"/>
</dbReference>
<evidence type="ECO:0000256" key="4">
    <source>
        <dbReference type="RuleBase" id="RU003718"/>
    </source>
</evidence>
<reference evidence="6" key="2">
    <citation type="submission" date="2020-08" db="EMBL/GenBank/DDBJ databases">
        <title>Plant Genome Project.</title>
        <authorList>
            <person name="Zhang R.-G."/>
        </authorList>
    </citation>
    <scope>NUCLEOTIDE SEQUENCE</scope>
    <source>
        <strain evidence="6">Huo1</strain>
        <tissue evidence="6">Leaf</tissue>
    </source>
</reference>
<keyword evidence="7" id="KW-1185">Reference proteome</keyword>
<gene>
    <name evidence="6" type="ORF">SASPL_147437</name>
</gene>
<organism evidence="6">
    <name type="scientific">Salvia splendens</name>
    <name type="common">Scarlet sage</name>
    <dbReference type="NCBI Taxonomy" id="180675"/>
    <lineage>
        <taxon>Eukaryota</taxon>
        <taxon>Viridiplantae</taxon>
        <taxon>Streptophyta</taxon>
        <taxon>Embryophyta</taxon>
        <taxon>Tracheophyta</taxon>
        <taxon>Spermatophyta</taxon>
        <taxon>Magnoliopsida</taxon>
        <taxon>eudicotyledons</taxon>
        <taxon>Gunneridae</taxon>
        <taxon>Pentapetalae</taxon>
        <taxon>asterids</taxon>
        <taxon>lamiids</taxon>
        <taxon>Lamiales</taxon>
        <taxon>Lamiaceae</taxon>
        <taxon>Nepetoideae</taxon>
        <taxon>Mentheae</taxon>
        <taxon>Salviinae</taxon>
        <taxon>Salvia</taxon>
        <taxon>Salvia subgen. Calosphace</taxon>
        <taxon>core Calosphace</taxon>
    </lineage>
</organism>
<sequence length="484" mass="52804">MDSTPTPPPPHFAVIPTPGMGHLIPLGEFAKKLHRLHGVTSTFILPTDGPLSSAQSAFFSSLPPSIDHLLLPPVSFSDLPSDVKIETRISLSISRSLPHIRRSLSSLHSSHNLSALVVDLFGTDAFDAARDLSIPSYIFFPSTAMVLSMFLNLPALHDSTSAEYRHLPEKIKFPGCTPLHGAELFVPAQDRTNEAYKWSIHHMKRYGLADGIVLNSFNELEPGPIEYLLRHEPGKPPVYPIGPVIKTGLNPEAGAPCPCATWLDDQPSGSVLYVSFGSGGTLSHDHIIELASGLEISEQRFLWVLRLPNNAISNATYFNVSNSGDPLAYLPEGFLERTKGRGLVVPFWAPQAQILAHRSTGAFLTHCGWNSVLESVTNGVPMIAWPLYAEQKMNAVIVQDDAKVALRARPREDGIVDRVQIANLVKGLMEGEEGKGMRSRMRDLKDAATKSLSENGASTKFLNEFVAKLKSNASNESKNMLANV</sequence>
<name>A0A8X8WEH3_SALSN</name>
<dbReference type="CDD" id="cd03784">
    <property type="entry name" value="GT1_Gtf-like"/>
    <property type="match status" value="1"/>
</dbReference>
<dbReference type="Proteomes" id="UP000298416">
    <property type="component" value="Unassembled WGS sequence"/>
</dbReference>
<keyword evidence="3 4" id="KW-0808">Transferase</keyword>
<evidence type="ECO:0000313" key="6">
    <source>
        <dbReference type="EMBL" id="KAG6393201.1"/>
    </source>
</evidence>
<proteinExistence type="inferred from homology"/>
<reference evidence="6" key="1">
    <citation type="submission" date="2018-01" db="EMBL/GenBank/DDBJ databases">
        <authorList>
            <person name="Mao J.F."/>
        </authorList>
    </citation>
    <scope>NUCLEOTIDE SEQUENCE</scope>
    <source>
        <strain evidence="6">Huo1</strain>
        <tissue evidence="6">Leaf</tissue>
    </source>
</reference>
<dbReference type="PANTHER" id="PTHR48046">
    <property type="entry name" value="UDP-GLYCOSYLTRANSFERASE 72E1"/>
    <property type="match status" value="1"/>
</dbReference>
<evidence type="ECO:0000256" key="3">
    <source>
        <dbReference type="ARBA" id="ARBA00022679"/>
    </source>
</evidence>